<evidence type="ECO:0000256" key="1">
    <source>
        <dbReference type="SAM" id="Phobius"/>
    </source>
</evidence>
<keyword evidence="1" id="KW-1133">Transmembrane helix</keyword>
<name>A0A7S0XKV5_9CHLO</name>
<organism evidence="2">
    <name type="scientific">Ostreococcus mediterraneus</name>
    <dbReference type="NCBI Taxonomy" id="1486918"/>
    <lineage>
        <taxon>Eukaryota</taxon>
        <taxon>Viridiplantae</taxon>
        <taxon>Chlorophyta</taxon>
        <taxon>Mamiellophyceae</taxon>
        <taxon>Mamiellales</taxon>
        <taxon>Bathycoccaceae</taxon>
        <taxon>Ostreococcus</taxon>
    </lineage>
</organism>
<gene>
    <name evidence="2" type="ORF">OMED0936_LOCUS625</name>
</gene>
<proteinExistence type="predicted"/>
<dbReference type="EMBL" id="HBFF01000785">
    <property type="protein sequence ID" value="CAD8727701.1"/>
    <property type="molecule type" value="Transcribed_RNA"/>
</dbReference>
<keyword evidence="1" id="KW-0812">Transmembrane</keyword>
<sequence length="108" mass="11186">MDGGGGGGGGASAAFGAGAARTAGTPQTKAYAAALAAPAFVVAAVVMFAFPSTKTYGHGRDEFAMGRVHGVMNAPVNPWLKPEATRPAKTSDEDRMWRRVFGGGERWW</sequence>
<accession>A0A7S0XKV5</accession>
<keyword evidence="1" id="KW-0472">Membrane</keyword>
<dbReference type="AlphaFoldDB" id="A0A7S0XKV5"/>
<feature type="transmembrane region" description="Helical" evidence="1">
    <location>
        <begin position="30"/>
        <end position="50"/>
    </location>
</feature>
<reference evidence="2" key="1">
    <citation type="submission" date="2021-01" db="EMBL/GenBank/DDBJ databases">
        <authorList>
            <person name="Corre E."/>
            <person name="Pelletier E."/>
            <person name="Niang G."/>
            <person name="Scheremetjew M."/>
            <person name="Finn R."/>
            <person name="Kale V."/>
            <person name="Holt S."/>
            <person name="Cochrane G."/>
            <person name="Meng A."/>
            <person name="Brown T."/>
            <person name="Cohen L."/>
        </authorList>
    </citation>
    <scope>NUCLEOTIDE SEQUENCE</scope>
    <source>
        <strain evidence="2">Clade-D-RCC2573</strain>
    </source>
</reference>
<evidence type="ECO:0000313" key="2">
    <source>
        <dbReference type="EMBL" id="CAD8727701.1"/>
    </source>
</evidence>
<protein>
    <submittedName>
        <fullName evidence="2">Uncharacterized protein</fullName>
    </submittedName>
</protein>